<feature type="non-terminal residue" evidence="1">
    <location>
        <position position="1"/>
    </location>
</feature>
<dbReference type="Proteomes" id="UP000265618">
    <property type="component" value="Unassembled WGS sequence"/>
</dbReference>
<name>A0A9K3GPP8_9EUKA</name>
<dbReference type="AlphaFoldDB" id="A0A9K3GPP8"/>
<reference evidence="1 2" key="1">
    <citation type="journal article" date="2018" name="PLoS ONE">
        <title>The draft genome of Kipferlia bialata reveals reductive genome evolution in fornicate parasites.</title>
        <authorList>
            <person name="Tanifuji G."/>
            <person name="Takabayashi S."/>
            <person name="Kume K."/>
            <person name="Takagi M."/>
            <person name="Nakayama T."/>
            <person name="Kamikawa R."/>
            <person name="Inagaki Y."/>
            <person name="Hashimoto T."/>
        </authorList>
    </citation>
    <scope>NUCLEOTIDE SEQUENCE [LARGE SCALE GENOMIC DNA]</scope>
    <source>
        <strain evidence="1">NY0173</strain>
    </source>
</reference>
<dbReference type="EMBL" id="BDIP01006626">
    <property type="protein sequence ID" value="GIQ90762.1"/>
    <property type="molecule type" value="Genomic_DNA"/>
</dbReference>
<accession>A0A9K3GPP8</accession>
<proteinExistence type="predicted"/>
<evidence type="ECO:0000313" key="1">
    <source>
        <dbReference type="EMBL" id="GIQ90762.1"/>
    </source>
</evidence>
<gene>
    <name evidence="1" type="ORF">KIPB_013675</name>
</gene>
<keyword evidence="2" id="KW-1185">Reference proteome</keyword>
<organism evidence="1 2">
    <name type="scientific">Kipferlia bialata</name>
    <dbReference type="NCBI Taxonomy" id="797122"/>
    <lineage>
        <taxon>Eukaryota</taxon>
        <taxon>Metamonada</taxon>
        <taxon>Carpediemonas-like organisms</taxon>
        <taxon>Kipferlia</taxon>
    </lineage>
</organism>
<evidence type="ECO:0000313" key="2">
    <source>
        <dbReference type="Proteomes" id="UP000265618"/>
    </source>
</evidence>
<comment type="caution">
    <text evidence="1">The sequence shown here is derived from an EMBL/GenBank/DDBJ whole genome shotgun (WGS) entry which is preliminary data.</text>
</comment>
<sequence>MDPVHAHLWEPESRDCLSFDYQGVLFQDELDRSRDRT</sequence>
<protein>
    <submittedName>
        <fullName evidence="1">Uncharacterized protein</fullName>
    </submittedName>
</protein>